<feature type="non-terminal residue" evidence="2">
    <location>
        <position position="96"/>
    </location>
</feature>
<protein>
    <submittedName>
        <fullName evidence="2">Uncharacterized protein</fullName>
    </submittedName>
</protein>
<evidence type="ECO:0000313" key="3">
    <source>
        <dbReference type="Proteomes" id="UP000244855"/>
    </source>
</evidence>
<sequence length="96" mass="11326">MSHSDDNWCSSDGNGSRLERLDQAPINSMSSRVKRRYRLTWLDRLENHTGSWDRLRLRCTTIEMIECIGNWIRQRHIKPVWDSGMGLPIDPELQET</sequence>
<keyword evidence="3" id="KW-1185">Reference proteome</keyword>
<evidence type="ECO:0000313" key="2">
    <source>
        <dbReference type="EMBL" id="PVH96961.1"/>
    </source>
</evidence>
<feature type="region of interest" description="Disordered" evidence="1">
    <location>
        <begin position="1"/>
        <end position="24"/>
    </location>
</feature>
<dbReference type="AlphaFoldDB" id="A0A2V1DFY7"/>
<name>A0A2V1DFY7_9PLEO</name>
<reference evidence="2 3" key="1">
    <citation type="journal article" date="2018" name="Sci. Rep.">
        <title>Comparative genomics provides insights into the lifestyle and reveals functional heterogeneity of dark septate endophytic fungi.</title>
        <authorList>
            <person name="Knapp D.G."/>
            <person name="Nemeth J.B."/>
            <person name="Barry K."/>
            <person name="Hainaut M."/>
            <person name="Henrissat B."/>
            <person name="Johnson J."/>
            <person name="Kuo A."/>
            <person name="Lim J.H.P."/>
            <person name="Lipzen A."/>
            <person name="Nolan M."/>
            <person name="Ohm R.A."/>
            <person name="Tamas L."/>
            <person name="Grigoriev I.V."/>
            <person name="Spatafora J.W."/>
            <person name="Nagy L.G."/>
            <person name="Kovacs G.M."/>
        </authorList>
    </citation>
    <scope>NUCLEOTIDE SEQUENCE [LARGE SCALE GENOMIC DNA]</scope>
    <source>
        <strain evidence="2 3">DSE2036</strain>
    </source>
</reference>
<proteinExistence type="predicted"/>
<dbReference type="OrthoDB" id="5020773at2759"/>
<dbReference type="Proteomes" id="UP000244855">
    <property type="component" value="Unassembled WGS sequence"/>
</dbReference>
<gene>
    <name evidence="2" type="ORF">DM02DRAFT_100857</name>
</gene>
<organism evidence="2 3">
    <name type="scientific">Periconia macrospinosa</name>
    <dbReference type="NCBI Taxonomy" id="97972"/>
    <lineage>
        <taxon>Eukaryota</taxon>
        <taxon>Fungi</taxon>
        <taxon>Dikarya</taxon>
        <taxon>Ascomycota</taxon>
        <taxon>Pezizomycotina</taxon>
        <taxon>Dothideomycetes</taxon>
        <taxon>Pleosporomycetidae</taxon>
        <taxon>Pleosporales</taxon>
        <taxon>Massarineae</taxon>
        <taxon>Periconiaceae</taxon>
        <taxon>Periconia</taxon>
    </lineage>
</organism>
<evidence type="ECO:0000256" key="1">
    <source>
        <dbReference type="SAM" id="MobiDB-lite"/>
    </source>
</evidence>
<accession>A0A2V1DFY7</accession>
<dbReference type="EMBL" id="KZ805449">
    <property type="protein sequence ID" value="PVH96961.1"/>
    <property type="molecule type" value="Genomic_DNA"/>
</dbReference>